<dbReference type="Proteomes" id="UP001151516">
    <property type="component" value="Unassembled WGS sequence"/>
</dbReference>
<evidence type="ECO:0000256" key="6">
    <source>
        <dbReference type="ARBA" id="ARBA00023136"/>
    </source>
</evidence>
<keyword evidence="5" id="KW-1133">Transmembrane helix</keyword>
<dbReference type="GO" id="GO:0006465">
    <property type="term" value="P:signal peptide processing"/>
    <property type="evidence" value="ECO:0007669"/>
    <property type="project" value="TreeGrafter"/>
</dbReference>
<evidence type="ECO:0000256" key="4">
    <source>
        <dbReference type="ARBA" id="ARBA00022801"/>
    </source>
</evidence>
<evidence type="ECO:0008006" key="9">
    <source>
        <dbReference type="Google" id="ProtNLM"/>
    </source>
</evidence>
<dbReference type="InterPro" id="IPR050925">
    <property type="entry name" value="Rhomboid_protease_S54"/>
</dbReference>
<protein>
    <recommendedName>
        <fullName evidence="9">Peptidase S54 rhomboid domain-containing protein</fullName>
    </recommendedName>
</protein>
<comment type="subcellular location">
    <subcellularLocation>
        <location evidence="1">Membrane</location>
        <topology evidence="1">Multi-pass membrane protein</topology>
    </subcellularLocation>
</comment>
<keyword evidence="6" id="KW-0472">Membrane</keyword>
<evidence type="ECO:0000313" key="7">
    <source>
        <dbReference type="EMBL" id="KAJ2689246.1"/>
    </source>
</evidence>
<name>A0A9W8L5Z6_9FUNG</name>
<dbReference type="GO" id="GO:0016020">
    <property type="term" value="C:membrane"/>
    <property type="evidence" value="ECO:0007669"/>
    <property type="project" value="UniProtKB-SubCell"/>
</dbReference>
<comment type="caution">
    <text evidence="7">The sequence shown here is derived from an EMBL/GenBank/DDBJ whole genome shotgun (WGS) entry which is preliminary data.</text>
</comment>
<dbReference type="Gene3D" id="1.20.1540.10">
    <property type="entry name" value="Rhomboid-like"/>
    <property type="match status" value="1"/>
</dbReference>
<comment type="similarity">
    <text evidence="2">Belongs to the peptidase S54 family.</text>
</comment>
<proteinExistence type="inferred from homology"/>
<evidence type="ECO:0000256" key="2">
    <source>
        <dbReference type="ARBA" id="ARBA00009045"/>
    </source>
</evidence>
<gene>
    <name evidence="7" type="ORF">IWW39_001593</name>
</gene>
<evidence type="ECO:0000313" key="8">
    <source>
        <dbReference type="Proteomes" id="UP001151516"/>
    </source>
</evidence>
<dbReference type="EMBL" id="JANBTX010000028">
    <property type="protein sequence ID" value="KAJ2689246.1"/>
    <property type="molecule type" value="Genomic_DNA"/>
</dbReference>
<dbReference type="SUPFAM" id="SSF144091">
    <property type="entry name" value="Rhomboid-like"/>
    <property type="match status" value="1"/>
</dbReference>
<dbReference type="OrthoDB" id="10260614at2759"/>
<keyword evidence="3" id="KW-0812">Transmembrane</keyword>
<reference evidence="7" key="1">
    <citation type="submission" date="2022-07" db="EMBL/GenBank/DDBJ databases">
        <title>Phylogenomic reconstructions and comparative analyses of Kickxellomycotina fungi.</title>
        <authorList>
            <person name="Reynolds N.K."/>
            <person name="Stajich J.E."/>
            <person name="Barry K."/>
            <person name="Grigoriev I.V."/>
            <person name="Crous P."/>
            <person name="Smith M.E."/>
        </authorList>
    </citation>
    <scope>NUCLEOTIDE SEQUENCE</scope>
    <source>
        <strain evidence="7">CBS 109367</strain>
    </source>
</reference>
<keyword evidence="4" id="KW-0378">Hydrolase</keyword>
<organism evidence="7 8">
    <name type="scientific">Coemansia spiralis</name>
    <dbReference type="NCBI Taxonomy" id="417178"/>
    <lineage>
        <taxon>Eukaryota</taxon>
        <taxon>Fungi</taxon>
        <taxon>Fungi incertae sedis</taxon>
        <taxon>Zoopagomycota</taxon>
        <taxon>Kickxellomycotina</taxon>
        <taxon>Kickxellomycetes</taxon>
        <taxon>Kickxellales</taxon>
        <taxon>Kickxellaceae</taxon>
        <taxon>Coemansia</taxon>
    </lineage>
</organism>
<keyword evidence="8" id="KW-1185">Reference proteome</keyword>
<evidence type="ECO:0000256" key="3">
    <source>
        <dbReference type="ARBA" id="ARBA00022692"/>
    </source>
</evidence>
<dbReference type="AlphaFoldDB" id="A0A9W8L5Z6"/>
<evidence type="ECO:0000256" key="1">
    <source>
        <dbReference type="ARBA" id="ARBA00004141"/>
    </source>
</evidence>
<dbReference type="GO" id="GO:0004252">
    <property type="term" value="F:serine-type endopeptidase activity"/>
    <property type="evidence" value="ECO:0007669"/>
    <property type="project" value="TreeGrafter"/>
</dbReference>
<evidence type="ECO:0000256" key="5">
    <source>
        <dbReference type="ARBA" id="ARBA00022989"/>
    </source>
</evidence>
<dbReference type="InterPro" id="IPR035952">
    <property type="entry name" value="Rhomboid-like_sf"/>
</dbReference>
<accession>A0A9W8L5Z6</accession>
<sequence>MSFHPKPAFANFNEDRDIDTRDQSGGLTPEEAREFVVRSVLYGHDFDGAPFNAGTTLIFVDLRHLNTSEKRSQHQHQFEPCVGASIIRPILWAAAFTACAYYATTETAVYNLLKPKPPTSGDSKARNNSRDARKTDVEALSIDAIYTAAKASASSVFAAFKNQCKTLTRGEYHVYRILALNTVVFFMWRSRRLAPFMRRHFVHEPRSTRSYTLLTSIFGHREYWHLLISGTIILSLSSHMAGMGCPEHFTFSYLSTGVLANLAAHMTMVLSRRDKLQAVKSNK</sequence>
<dbReference type="PANTHER" id="PTHR43731:SF14">
    <property type="entry name" value="PRESENILIN-ASSOCIATED RHOMBOID-LIKE PROTEIN, MITOCHONDRIAL"/>
    <property type="match status" value="1"/>
</dbReference>
<dbReference type="PANTHER" id="PTHR43731">
    <property type="entry name" value="RHOMBOID PROTEASE"/>
    <property type="match status" value="1"/>
</dbReference>